<keyword evidence="2" id="KW-1185">Reference proteome</keyword>
<evidence type="ECO:0000313" key="1">
    <source>
        <dbReference type="EMBL" id="QKV20405.1"/>
    </source>
</evidence>
<name>A0A6N1VKT5_9HYPH</name>
<dbReference type="Pfam" id="PF04325">
    <property type="entry name" value="DUF465"/>
    <property type="match status" value="1"/>
</dbReference>
<reference evidence="1 2" key="1">
    <citation type="submission" date="2020-06" db="EMBL/GenBank/DDBJ databases">
        <title>Oricola thermophila sp. nov. isolated from a tidal sediments.</title>
        <authorList>
            <person name="Kwon K.K."/>
            <person name="Yang S.-H."/>
            <person name="Park M.-J."/>
        </authorList>
    </citation>
    <scope>NUCLEOTIDE SEQUENCE [LARGE SCALE GENOMIC DNA]</scope>
    <source>
        <strain evidence="1 2">MEBiC13590</strain>
    </source>
</reference>
<dbReference type="InterPro" id="IPR038444">
    <property type="entry name" value="DUF465_sf"/>
</dbReference>
<evidence type="ECO:0000313" key="2">
    <source>
        <dbReference type="Proteomes" id="UP000509367"/>
    </source>
</evidence>
<dbReference type="AlphaFoldDB" id="A0A6N1VKT5"/>
<dbReference type="EMBL" id="CP054836">
    <property type="protein sequence ID" value="QKV20405.1"/>
    <property type="molecule type" value="Genomic_DNA"/>
</dbReference>
<gene>
    <name evidence="1" type="ORF">HTY61_19080</name>
</gene>
<sequence length="58" mass="6759">MSIEAHLESLLRKHGVLESEISDILSRPAPDQAELTQLKREKLRVKEEIERIKAETRH</sequence>
<dbReference type="Gene3D" id="6.10.280.50">
    <property type="match status" value="1"/>
</dbReference>
<protein>
    <submittedName>
        <fullName evidence="1">DUF465 domain-containing protein</fullName>
    </submittedName>
</protein>
<dbReference type="Proteomes" id="UP000509367">
    <property type="component" value="Chromosome"/>
</dbReference>
<organism evidence="1 2">
    <name type="scientific">Oricola thermophila</name>
    <dbReference type="NCBI Taxonomy" id="2742145"/>
    <lineage>
        <taxon>Bacteria</taxon>
        <taxon>Pseudomonadati</taxon>
        <taxon>Pseudomonadota</taxon>
        <taxon>Alphaproteobacteria</taxon>
        <taxon>Hyphomicrobiales</taxon>
        <taxon>Ahrensiaceae</taxon>
        <taxon>Oricola</taxon>
    </lineage>
</organism>
<dbReference type="InterPro" id="IPR007420">
    <property type="entry name" value="DUF465"/>
</dbReference>
<dbReference type="RefSeq" id="WP_175278296.1">
    <property type="nucleotide sequence ID" value="NZ_CP054836.1"/>
</dbReference>
<accession>A0A6N1VKT5</accession>
<proteinExistence type="predicted"/>
<dbReference type="KEGG" id="orm:HTY61_19080"/>